<dbReference type="Proteomes" id="UP000636505">
    <property type="component" value="Unassembled WGS sequence"/>
</dbReference>
<sequence length="57" mass="6787">MKDDPIVQEIRAIRDAYAAEFNYNLEALYQDIKKQEQSNPKPHHRLAPKRLQTQHDI</sequence>
<reference evidence="2" key="1">
    <citation type="submission" date="2020-10" db="EMBL/GenBank/DDBJ databases">
        <authorList>
            <person name="Castelo-Branco R."/>
            <person name="Eusebio N."/>
            <person name="Adriana R."/>
            <person name="Vieira A."/>
            <person name="Brugerolle De Fraissinette N."/>
            <person name="Rezende De Castro R."/>
            <person name="Schneider M.P."/>
            <person name="Vasconcelos V."/>
            <person name="Leao P.N."/>
        </authorList>
    </citation>
    <scope>NUCLEOTIDE SEQUENCE</scope>
    <source>
        <strain evidence="2">LEGE 07310</strain>
    </source>
</reference>
<accession>A0A8J7ANM7</accession>
<dbReference type="EMBL" id="JADEXG010000032">
    <property type="protein sequence ID" value="MBE9078405.1"/>
    <property type="molecule type" value="Genomic_DNA"/>
</dbReference>
<feature type="region of interest" description="Disordered" evidence="1">
    <location>
        <begin position="34"/>
        <end position="57"/>
    </location>
</feature>
<dbReference type="AlphaFoldDB" id="A0A8J7ANM7"/>
<organism evidence="2 3">
    <name type="scientific">Vasconcelosia minhoensis LEGE 07310</name>
    <dbReference type="NCBI Taxonomy" id="915328"/>
    <lineage>
        <taxon>Bacteria</taxon>
        <taxon>Bacillati</taxon>
        <taxon>Cyanobacteriota</taxon>
        <taxon>Cyanophyceae</taxon>
        <taxon>Nodosilineales</taxon>
        <taxon>Cymatolegaceae</taxon>
        <taxon>Vasconcelosia</taxon>
        <taxon>Vasconcelosia minhoensis</taxon>
    </lineage>
</organism>
<dbReference type="RefSeq" id="WP_193908215.1">
    <property type="nucleotide sequence ID" value="NZ_JADEXG010000032.1"/>
</dbReference>
<evidence type="ECO:0000256" key="1">
    <source>
        <dbReference type="SAM" id="MobiDB-lite"/>
    </source>
</evidence>
<protein>
    <submittedName>
        <fullName evidence="2">Uncharacterized protein</fullName>
    </submittedName>
</protein>
<comment type="caution">
    <text evidence="2">The sequence shown here is derived from an EMBL/GenBank/DDBJ whole genome shotgun (WGS) entry which is preliminary data.</text>
</comment>
<evidence type="ECO:0000313" key="3">
    <source>
        <dbReference type="Proteomes" id="UP000636505"/>
    </source>
</evidence>
<keyword evidence="3" id="KW-1185">Reference proteome</keyword>
<name>A0A8J7ANM7_9CYAN</name>
<gene>
    <name evidence="2" type="ORF">IQ241_14055</name>
</gene>
<proteinExistence type="predicted"/>
<evidence type="ECO:0000313" key="2">
    <source>
        <dbReference type="EMBL" id="MBE9078405.1"/>
    </source>
</evidence>